<dbReference type="Pfam" id="PF14539">
    <property type="entry name" value="DUF4442"/>
    <property type="match status" value="1"/>
</dbReference>
<dbReference type="AlphaFoldDB" id="A0A1Q5Q3M1"/>
<dbReference type="SUPFAM" id="SSF54637">
    <property type="entry name" value="Thioesterase/thiol ester dehydrase-isomerase"/>
    <property type="match status" value="1"/>
</dbReference>
<name>A0A1Q5Q3M1_9ACTO</name>
<proteinExistence type="predicted"/>
<dbReference type="Gene3D" id="3.10.129.10">
    <property type="entry name" value="Hotdog Thioesterase"/>
    <property type="match status" value="1"/>
</dbReference>
<evidence type="ECO:0000313" key="1">
    <source>
        <dbReference type="EMBL" id="OKL54423.1"/>
    </source>
</evidence>
<keyword evidence="2" id="KW-1185">Reference proteome</keyword>
<reference evidence="2" key="1">
    <citation type="submission" date="2016-12" db="EMBL/GenBank/DDBJ databases">
        <authorList>
            <person name="Meng X."/>
        </authorList>
    </citation>
    <scope>NUCLEOTIDE SEQUENCE [LARGE SCALE GENOMIC DNA]</scope>
    <source>
        <strain evidence="2">DSM 19116</strain>
    </source>
</reference>
<evidence type="ECO:0000313" key="2">
    <source>
        <dbReference type="Proteomes" id="UP000185628"/>
    </source>
</evidence>
<gene>
    <name evidence="1" type="ORF">BSZ39_04140</name>
</gene>
<dbReference type="InterPro" id="IPR029069">
    <property type="entry name" value="HotDog_dom_sf"/>
</dbReference>
<dbReference type="InterPro" id="IPR027961">
    <property type="entry name" value="DUF4442"/>
</dbReference>
<comment type="caution">
    <text evidence="1">The sequence shown here is derived from an EMBL/GenBank/DDBJ whole genome shotgun (WGS) entry which is preliminary data.</text>
</comment>
<dbReference type="OrthoDB" id="9814774at2"/>
<evidence type="ECO:0008006" key="3">
    <source>
        <dbReference type="Google" id="ProtNLM"/>
    </source>
</evidence>
<dbReference type="EMBL" id="MQVR01000016">
    <property type="protein sequence ID" value="OKL54423.1"/>
    <property type="molecule type" value="Genomic_DNA"/>
</dbReference>
<protein>
    <recommendedName>
        <fullName evidence="3">Acyl-coenzyme A thioesterase PaaI, contains HGG motif</fullName>
    </recommendedName>
</protein>
<sequence>MRFPTYQDLDEFFRRPALTKAAMNLWPPFRGSSITILHITDDFRRVRVRLALRKLTANYLGTLYGASLFSMTDPWWVMMLARNLGRDYSVWDASAQIDFISKGTRHVFAEFELDEASLDDIRRETADGEKHLRWFSTDIITADGTLVARVNKQVYVRKKPHARGLQ</sequence>
<accession>A0A1Q5Q3M1</accession>
<organism evidence="1 2">
    <name type="scientific">Bowdeniella nasicola</name>
    <dbReference type="NCBI Taxonomy" id="208480"/>
    <lineage>
        <taxon>Bacteria</taxon>
        <taxon>Bacillati</taxon>
        <taxon>Actinomycetota</taxon>
        <taxon>Actinomycetes</taxon>
        <taxon>Actinomycetales</taxon>
        <taxon>Actinomycetaceae</taxon>
        <taxon>Bowdeniella</taxon>
    </lineage>
</organism>
<dbReference type="Proteomes" id="UP000185628">
    <property type="component" value="Unassembled WGS sequence"/>
</dbReference>
<dbReference type="RefSeq" id="WP_073716124.1">
    <property type="nucleotide sequence ID" value="NZ_MQVR01000016.1"/>
</dbReference>